<accession>A0ABS4CY75</accession>
<proteinExistence type="predicted"/>
<keyword evidence="3" id="KW-1185">Reference proteome</keyword>
<dbReference type="InterPro" id="IPR010981">
    <property type="entry name" value="SinR/SinI_dimer_dom"/>
</dbReference>
<comment type="caution">
    <text evidence="2">The sequence shown here is derived from an EMBL/GenBank/DDBJ whole genome shotgun (WGS) entry which is preliminary data.</text>
</comment>
<keyword evidence="2" id="KW-0238">DNA-binding</keyword>
<evidence type="ECO:0000259" key="1">
    <source>
        <dbReference type="PROSITE" id="PS51500"/>
    </source>
</evidence>
<dbReference type="RefSeq" id="WP_148564348.1">
    <property type="nucleotide sequence ID" value="NZ_JAFDST010000003.1"/>
</dbReference>
<dbReference type="Pfam" id="PF08671">
    <property type="entry name" value="SinI"/>
    <property type="match status" value="1"/>
</dbReference>
<evidence type="ECO:0000313" key="2">
    <source>
        <dbReference type="EMBL" id="MBP1082313.1"/>
    </source>
</evidence>
<evidence type="ECO:0000313" key="3">
    <source>
        <dbReference type="Proteomes" id="UP000674416"/>
    </source>
</evidence>
<gene>
    <name evidence="2" type="ORF">JOC74_002816</name>
</gene>
<dbReference type="SUPFAM" id="SSF47406">
    <property type="entry name" value="SinR repressor dimerisation domain-like"/>
    <property type="match status" value="1"/>
</dbReference>
<dbReference type="PROSITE" id="PS51500">
    <property type="entry name" value="SIN"/>
    <property type="match status" value="1"/>
</dbReference>
<feature type="domain" description="Sin" evidence="1">
    <location>
        <begin position="1"/>
        <end position="35"/>
    </location>
</feature>
<dbReference type="Proteomes" id="UP000674416">
    <property type="component" value="Unassembled WGS sequence"/>
</dbReference>
<dbReference type="InterPro" id="IPR036281">
    <property type="entry name" value="SinR/SinI_dimer_dom_sf"/>
</dbReference>
<name>A0ABS4CY75_9BACI</name>
<dbReference type="GO" id="GO:0003677">
    <property type="term" value="F:DNA binding"/>
    <property type="evidence" value="ECO:0007669"/>
    <property type="project" value="UniProtKB-KW"/>
</dbReference>
<organism evidence="2 3">
    <name type="scientific">Bacillus capparidis</name>
    <dbReference type="NCBI Taxonomy" id="1840411"/>
    <lineage>
        <taxon>Bacteria</taxon>
        <taxon>Bacillati</taxon>
        <taxon>Bacillota</taxon>
        <taxon>Bacilli</taxon>
        <taxon>Bacillales</taxon>
        <taxon>Bacillaceae</taxon>
        <taxon>Bacillus</taxon>
    </lineage>
</organism>
<protein>
    <submittedName>
        <fullName evidence="2">DNA-binding transcriptional MerR regulator</fullName>
    </submittedName>
</protein>
<reference evidence="2 3" key="1">
    <citation type="submission" date="2021-01" db="EMBL/GenBank/DDBJ databases">
        <title>Genomic Encyclopedia of Type Strains, Phase IV (KMG-IV): sequencing the most valuable type-strain genomes for metagenomic binning, comparative biology and taxonomic classification.</title>
        <authorList>
            <person name="Goeker M."/>
        </authorList>
    </citation>
    <scope>NUCLEOTIDE SEQUENCE [LARGE SCALE GENOMIC DNA]</scope>
    <source>
        <strain evidence="2 3">DSM 103394</strain>
    </source>
</reference>
<sequence length="40" mass="4974">MDYKKLNLEWRVLILHALEIGIKPNEIKEFFKKYEIRKPE</sequence>
<dbReference type="EMBL" id="JAFDST010000003">
    <property type="protein sequence ID" value="MBP1082313.1"/>
    <property type="molecule type" value="Genomic_DNA"/>
</dbReference>